<dbReference type="Gene3D" id="2.40.160.20">
    <property type="match status" value="1"/>
</dbReference>
<dbReference type="PANTHER" id="PTHR34001:SF3">
    <property type="entry name" value="BLL7405 PROTEIN"/>
    <property type="match status" value="1"/>
</dbReference>
<dbReference type="Proteomes" id="UP001523003">
    <property type="component" value="Unassembled WGS sequence"/>
</dbReference>
<evidence type="ECO:0000256" key="4">
    <source>
        <dbReference type="ARBA" id="ARBA00023237"/>
    </source>
</evidence>
<evidence type="ECO:0000256" key="5">
    <source>
        <dbReference type="ARBA" id="ARBA00038306"/>
    </source>
</evidence>
<evidence type="ECO:0000256" key="2">
    <source>
        <dbReference type="ARBA" id="ARBA00022729"/>
    </source>
</evidence>
<comment type="caution">
    <text evidence="8">The sequence shown here is derived from an EMBL/GenBank/DDBJ whole genome shotgun (WGS) entry which is preliminary data.</text>
</comment>
<dbReference type="Pfam" id="PF13505">
    <property type="entry name" value="OMP_b-brl"/>
    <property type="match status" value="1"/>
</dbReference>
<evidence type="ECO:0000313" key="8">
    <source>
        <dbReference type="EMBL" id="MCL6229370.1"/>
    </source>
</evidence>
<dbReference type="InterPro" id="IPR011250">
    <property type="entry name" value="OMP/PagP_B-barrel"/>
</dbReference>
<comment type="subcellular location">
    <subcellularLocation>
        <location evidence="1">Cell outer membrane</location>
    </subcellularLocation>
</comment>
<sequence length="397" mass="43546">MNIKVFMMVSILVISLTSKIQAADIVVPSNLKSISAPVYSWEGFYLGGQMGSFSSSAILQYNDIDKTKKWNSIDEDFSSEFSGITGGFYAGFNFDLGNRVVLGVDTDIVFSNKKDTKVFVKNKFENFVPPQKPAERGAPSRAPARSMSILTPSGEERVSTSSGKEMVIAYPPSPSTSSYPQVITYTITNPNNSVIQARDVQTYVASDTRKLRSSAARGDVDTSFSVRKKRSTGGVDSSSIQSKPVVVKGVSPEGISPLPASGSVSSPNPMLRQPNLVERYTHTLKQEWIGTTRIRLGLSNGRVMPYIAGGIAYTKIQGTFSKSIKGIDEENTSSSLFDSAETMIGYTLGGGFDFAVTDHILLRSEYRYSDFGEKKFNKINLKYYKTNDFRVGLAYKF</sequence>
<keyword evidence="2 6" id="KW-0732">Signal</keyword>
<evidence type="ECO:0000313" key="9">
    <source>
        <dbReference type="Proteomes" id="UP001523003"/>
    </source>
</evidence>
<evidence type="ECO:0000256" key="1">
    <source>
        <dbReference type="ARBA" id="ARBA00004442"/>
    </source>
</evidence>
<evidence type="ECO:0000256" key="6">
    <source>
        <dbReference type="SAM" id="SignalP"/>
    </source>
</evidence>
<name>A0ABT0P7C8_9HYPH</name>
<dbReference type="SUPFAM" id="SSF56925">
    <property type="entry name" value="OMPA-like"/>
    <property type="match status" value="1"/>
</dbReference>
<dbReference type="RefSeq" id="WP_249675438.1">
    <property type="nucleotide sequence ID" value="NZ_JAMCOF010000002.1"/>
</dbReference>
<reference evidence="8 9" key="1">
    <citation type="submission" date="2022-05" db="EMBL/GenBank/DDBJ databases">
        <title>Description of the Bartonella bilalgolemii sp. nov. Isolated from Apodemus uralensis (Pallas 1811).</title>
        <authorList>
            <person name="Zgheib R."/>
            <person name="Celebi B."/>
        </authorList>
    </citation>
    <scope>NUCLEOTIDE SEQUENCE [LARGE SCALE GENOMIC DNA]</scope>
    <source>
        <strain evidence="8 9">G70</strain>
    </source>
</reference>
<protein>
    <submittedName>
        <fullName evidence="8">Outer membrane beta-barrel protein</fullName>
    </submittedName>
</protein>
<dbReference type="PANTHER" id="PTHR34001">
    <property type="entry name" value="BLL7405 PROTEIN"/>
    <property type="match status" value="1"/>
</dbReference>
<evidence type="ECO:0000259" key="7">
    <source>
        <dbReference type="Pfam" id="PF13505"/>
    </source>
</evidence>
<dbReference type="InterPro" id="IPR051692">
    <property type="entry name" value="OMP-like"/>
</dbReference>
<feature type="domain" description="Outer membrane protein beta-barrel" evidence="7">
    <location>
        <begin position="294"/>
        <end position="397"/>
    </location>
</feature>
<feature type="chain" id="PRO_5046231168" evidence="6">
    <location>
        <begin position="23"/>
        <end position="397"/>
    </location>
</feature>
<organism evidence="8 9">
    <name type="scientific">Bartonella bilalgolemii</name>
    <dbReference type="NCBI Taxonomy" id="2942911"/>
    <lineage>
        <taxon>Bacteria</taxon>
        <taxon>Pseudomonadati</taxon>
        <taxon>Pseudomonadota</taxon>
        <taxon>Alphaproteobacteria</taxon>
        <taxon>Hyphomicrobiales</taxon>
        <taxon>Bartonellaceae</taxon>
        <taxon>Bartonella</taxon>
    </lineage>
</organism>
<keyword evidence="4" id="KW-0998">Cell outer membrane</keyword>
<evidence type="ECO:0000256" key="3">
    <source>
        <dbReference type="ARBA" id="ARBA00023136"/>
    </source>
</evidence>
<gene>
    <name evidence="8" type="ORF">M4Z11_01890</name>
</gene>
<keyword evidence="9" id="KW-1185">Reference proteome</keyword>
<comment type="similarity">
    <text evidence="5">Belongs to the Omp25/RopB family.</text>
</comment>
<accession>A0ABT0P7C8</accession>
<proteinExistence type="inferred from homology"/>
<keyword evidence="3" id="KW-0472">Membrane</keyword>
<dbReference type="EMBL" id="JAMCOF010000002">
    <property type="protein sequence ID" value="MCL6229370.1"/>
    <property type="molecule type" value="Genomic_DNA"/>
</dbReference>
<dbReference type="InterPro" id="IPR027385">
    <property type="entry name" value="Beta-barrel_OMP"/>
</dbReference>
<feature type="signal peptide" evidence="6">
    <location>
        <begin position="1"/>
        <end position="22"/>
    </location>
</feature>